<keyword evidence="6" id="KW-0808">Transferase</keyword>
<name>A0A0L0VR85_9BASI</name>
<accession>A0A0L0VR85</accession>
<sequence>MMTNHPLSPTSTRSLTAYNHHSPSASPTTLKFQANRPRKISNPSPSPPAILPKPSVLEQHSRLKRTSPSPTVAVFKETLHASLSQDDIDTRKRRLNQYLLIKTIGKGSFGTVELAQDTANNTFYAIKEYSKSRMRKLLNHKKSSRNISRALSPVSVVNLQIGIELVKHEVAIMKKLHHPNIVSLLEVIDTDQDSLFFVLELCQYGAIQPCPTTPEKICNLFRQIITGIEYLHFNQVIHRDIKPENILYFQDPLLFEDPLIKIVDFGVSESFAKPGDDRMHKSAGSPAFLAPEAWMGIGEGVHGRNIDIWAMGITLYLLVCGKLPFDGHNQIELGEKIINDVPDYPAHLSDSLLELLERLLTKDPTKRIQMNELRVSKWVTQEDTNPLESQISDLKPIEPPTEREIAEAFKTLKSIATMFKAIGKFRRAVKTKNSSSTTTTTTTTTTTSMTTSTTMDSLVSPRSNESSPSRSSNYDAQLVESPTGSLNDSLPTTTTTTSRNLGPELISPLRQLTFDDPPVTTTADSSFDSHNDLTQNHHPLLLLPAHQFHAGLNLSLRSSPASATTDLPLIDLPSSDLSTIDLSTIENTQSPVIQSSPSSSAPPPPPPTSTTTTAHLPTIESPSSDLSTTENPESPIIQSSPCSSPTTSRFPS</sequence>
<feature type="domain" description="Protein kinase" evidence="5">
    <location>
        <begin position="98"/>
        <end position="379"/>
    </location>
</feature>
<dbReference type="STRING" id="1165861.A0A0L0VR85"/>
<dbReference type="InterPro" id="IPR008271">
    <property type="entry name" value="Ser/Thr_kinase_AS"/>
</dbReference>
<feature type="compositionally biased region" description="Low complexity" evidence="4">
    <location>
        <begin position="632"/>
        <end position="652"/>
    </location>
</feature>
<dbReference type="GO" id="GO:0035556">
    <property type="term" value="P:intracellular signal transduction"/>
    <property type="evidence" value="ECO:0007669"/>
    <property type="project" value="TreeGrafter"/>
</dbReference>
<dbReference type="GO" id="GO:0005737">
    <property type="term" value="C:cytoplasm"/>
    <property type="evidence" value="ECO:0007669"/>
    <property type="project" value="TreeGrafter"/>
</dbReference>
<feature type="region of interest" description="Disordered" evidence="4">
    <location>
        <begin position="1"/>
        <end position="53"/>
    </location>
</feature>
<proteinExistence type="predicted"/>
<dbReference type="PROSITE" id="PS00108">
    <property type="entry name" value="PROTEIN_KINASE_ST"/>
    <property type="match status" value="1"/>
</dbReference>
<dbReference type="PANTHER" id="PTHR24346">
    <property type="entry name" value="MAP/MICROTUBULE AFFINITY-REGULATING KINASE"/>
    <property type="match status" value="1"/>
</dbReference>
<evidence type="ECO:0000256" key="4">
    <source>
        <dbReference type="SAM" id="MobiDB-lite"/>
    </source>
</evidence>
<dbReference type="Proteomes" id="UP000054564">
    <property type="component" value="Unassembled WGS sequence"/>
</dbReference>
<dbReference type="PROSITE" id="PS00107">
    <property type="entry name" value="PROTEIN_KINASE_ATP"/>
    <property type="match status" value="1"/>
</dbReference>
<dbReference type="InterPro" id="IPR011009">
    <property type="entry name" value="Kinase-like_dom_sf"/>
</dbReference>
<keyword evidence="1 3" id="KW-0547">Nucleotide-binding</keyword>
<dbReference type="PROSITE" id="PS50011">
    <property type="entry name" value="PROTEIN_KINASE_DOM"/>
    <property type="match status" value="1"/>
</dbReference>
<dbReference type="GO" id="GO:0004674">
    <property type="term" value="F:protein serine/threonine kinase activity"/>
    <property type="evidence" value="ECO:0007669"/>
    <property type="project" value="TreeGrafter"/>
</dbReference>
<keyword evidence="7" id="KW-1185">Reference proteome</keyword>
<feature type="compositionally biased region" description="Polar residues" evidence="4">
    <location>
        <begin position="620"/>
        <end position="631"/>
    </location>
</feature>
<dbReference type="AlphaFoldDB" id="A0A0L0VR85"/>
<dbReference type="SUPFAM" id="SSF56112">
    <property type="entry name" value="Protein kinase-like (PK-like)"/>
    <property type="match status" value="1"/>
</dbReference>
<evidence type="ECO:0000313" key="7">
    <source>
        <dbReference type="Proteomes" id="UP000054564"/>
    </source>
</evidence>
<comment type="caution">
    <text evidence="6">The sequence shown here is derived from an EMBL/GenBank/DDBJ whole genome shotgun (WGS) entry which is preliminary data.</text>
</comment>
<feature type="compositionally biased region" description="Polar residues" evidence="4">
    <location>
        <begin position="519"/>
        <end position="532"/>
    </location>
</feature>
<gene>
    <name evidence="6" type="ORF">PSTG_04909</name>
</gene>
<evidence type="ECO:0000256" key="2">
    <source>
        <dbReference type="ARBA" id="ARBA00022840"/>
    </source>
</evidence>
<dbReference type="InterPro" id="IPR017441">
    <property type="entry name" value="Protein_kinase_ATP_BS"/>
</dbReference>
<keyword evidence="6" id="KW-0418">Kinase</keyword>
<protein>
    <submittedName>
        <fullName evidence="6">CAMKK/CAMKK-META protein kinase</fullName>
    </submittedName>
</protein>
<feature type="compositionally biased region" description="Polar residues" evidence="4">
    <location>
        <begin position="480"/>
        <end position="491"/>
    </location>
</feature>
<dbReference type="OrthoDB" id="68483at2759"/>
<evidence type="ECO:0000259" key="5">
    <source>
        <dbReference type="PROSITE" id="PS50011"/>
    </source>
</evidence>
<dbReference type="SMART" id="SM00220">
    <property type="entry name" value="S_TKc"/>
    <property type="match status" value="1"/>
</dbReference>
<evidence type="ECO:0000256" key="3">
    <source>
        <dbReference type="PROSITE-ProRule" id="PRU10141"/>
    </source>
</evidence>
<feature type="binding site" evidence="3">
    <location>
        <position position="127"/>
    </location>
    <ligand>
        <name>ATP</name>
        <dbReference type="ChEBI" id="CHEBI:30616"/>
    </ligand>
</feature>
<feature type="compositionally biased region" description="Low complexity" evidence="4">
    <location>
        <begin position="434"/>
        <end position="473"/>
    </location>
</feature>
<reference evidence="7" key="1">
    <citation type="submission" date="2014-03" db="EMBL/GenBank/DDBJ databases">
        <title>The Genome Sequence of Puccinia striiformis f. sp. tritici PST-78.</title>
        <authorList>
            <consortium name="The Broad Institute Genome Sequencing Platform"/>
            <person name="Cuomo C."/>
            <person name="Hulbert S."/>
            <person name="Chen X."/>
            <person name="Walker B."/>
            <person name="Young S.K."/>
            <person name="Zeng Q."/>
            <person name="Gargeya S."/>
            <person name="Fitzgerald M."/>
            <person name="Haas B."/>
            <person name="Abouelleil A."/>
            <person name="Alvarado L."/>
            <person name="Arachchi H.M."/>
            <person name="Berlin A.M."/>
            <person name="Chapman S.B."/>
            <person name="Goldberg J."/>
            <person name="Griggs A."/>
            <person name="Gujja S."/>
            <person name="Hansen M."/>
            <person name="Howarth C."/>
            <person name="Imamovic A."/>
            <person name="Larimer J."/>
            <person name="McCowan C."/>
            <person name="Montmayeur A."/>
            <person name="Murphy C."/>
            <person name="Neiman D."/>
            <person name="Pearson M."/>
            <person name="Priest M."/>
            <person name="Roberts A."/>
            <person name="Saif S."/>
            <person name="Shea T."/>
            <person name="Sisk P."/>
            <person name="Sykes S."/>
            <person name="Wortman J."/>
            <person name="Nusbaum C."/>
            <person name="Birren B."/>
        </authorList>
    </citation>
    <scope>NUCLEOTIDE SEQUENCE [LARGE SCALE GENOMIC DNA]</scope>
    <source>
        <strain evidence="7">race PST-78</strain>
    </source>
</reference>
<dbReference type="InterPro" id="IPR000719">
    <property type="entry name" value="Prot_kinase_dom"/>
</dbReference>
<dbReference type="CDD" id="cd14008">
    <property type="entry name" value="STKc_LKB1_CaMKK"/>
    <property type="match status" value="1"/>
</dbReference>
<dbReference type="Pfam" id="PF00069">
    <property type="entry name" value="Pkinase"/>
    <property type="match status" value="1"/>
</dbReference>
<dbReference type="PANTHER" id="PTHR24346:SF77">
    <property type="entry name" value="SERINE THREONINE PROTEIN KINASE"/>
    <property type="match status" value="1"/>
</dbReference>
<feature type="region of interest" description="Disordered" evidence="4">
    <location>
        <begin position="430"/>
        <end position="532"/>
    </location>
</feature>
<dbReference type="GO" id="GO:0005524">
    <property type="term" value="F:ATP binding"/>
    <property type="evidence" value="ECO:0007669"/>
    <property type="project" value="UniProtKB-UniRule"/>
</dbReference>
<dbReference type="Gene3D" id="1.10.510.10">
    <property type="entry name" value="Transferase(Phosphotransferase) domain 1"/>
    <property type="match status" value="1"/>
</dbReference>
<feature type="region of interest" description="Disordered" evidence="4">
    <location>
        <begin position="589"/>
        <end position="652"/>
    </location>
</feature>
<organism evidence="6 7">
    <name type="scientific">Puccinia striiformis f. sp. tritici PST-78</name>
    <dbReference type="NCBI Taxonomy" id="1165861"/>
    <lineage>
        <taxon>Eukaryota</taxon>
        <taxon>Fungi</taxon>
        <taxon>Dikarya</taxon>
        <taxon>Basidiomycota</taxon>
        <taxon>Pucciniomycotina</taxon>
        <taxon>Pucciniomycetes</taxon>
        <taxon>Pucciniales</taxon>
        <taxon>Pucciniaceae</taxon>
        <taxon>Puccinia</taxon>
    </lineage>
</organism>
<evidence type="ECO:0000313" key="6">
    <source>
        <dbReference type="EMBL" id="KNF01789.1"/>
    </source>
</evidence>
<feature type="compositionally biased region" description="Polar residues" evidence="4">
    <location>
        <begin position="1"/>
        <end position="32"/>
    </location>
</feature>
<dbReference type="EMBL" id="AJIL01000027">
    <property type="protein sequence ID" value="KNF01789.1"/>
    <property type="molecule type" value="Genomic_DNA"/>
</dbReference>
<dbReference type="FunFam" id="1.10.510.10:FF:000571">
    <property type="entry name" value="Maternal embryonic leucine zipper kinase"/>
    <property type="match status" value="1"/>
</dbReference>
<keyword evidence="2 3" id="KW-0067">ATP-binding</keyword>
<evidence type="ECO:0000256" key="1">
    <source>
        <dbReference type="ARBA" id="ARBA00022741"/>
    </source>
</evidence>